<feature type="region of interest" description="Disordered" evidence="2">
    <location>
        <begin position="94"/>
        <end position="167"/>
    </location>
</feature>
<dbReference type="InterPro" id="IPR040256">
    <property type="entry name" value="At4g02000-like"/>
</dbReference>
<dbReference type="PANTHER" id="PTHR31286">
    <property type="entry name" value="GLYCINE-RICH CELL WALL STRUCTURAL PROTEIN 1.8-LIKE"/>
    <property type="match status" value="1"/>
</dbReference>
<feature type="non-terminal residue" evidence="5">
    <location>
        <position position="280"/>
    </location>
</feature>
<organism evidence="4 5">
    <name type="scientific">Prunus avium</name>
    <name type="common">Cherry</name>
    <name type="synonym">Cerasus avium</name>
    <dbReference type="NCBI Taxonomy" id="42229"/>
    <lineage>
        <taxon>Eukaryota</taxon>
        <taxon>Viridiplantae</taxon>
        <taxon>Streptophyta</taxon>
        <taxon>Embryophyta</taxon>
        <taxon>Tracheophyta</taxon>
        <taxon>Spermatophyta</taxon>
        <taxon>Magnoliopsida</taxon>
        <taxon>eudicotyledons</taxon>
        <taxon>Gunneridae</taxon>
        <taxon>Pentapetalae</taxon>
        <taxon>rosids</taxon>
        <taxon>fabids</taxon>
        <taxon>Rosales</taxon>
        <taxon>Rosaceae</taxon>
        <taxon>Amygdaloideae</taxon>
        <taxon>Amygdaleae</taxon>
        <taxon>Prunus</taxon>
    </lineage>
</organism>
<keyword evidence="1" id="KW-0479">Metal-binding</keyword>
<proteinExistence type="predicted"/>
<dbReference type="GeneID" id="110747700"/>
<keyword evidence="1" id="KW-0863">Zinc-finger</keyword>
<evidence type="ECO:0000256" key="2">
    <source>
        <dbReference type="SAM" id="MobiDB-lite"/>
    </source>
</evidence>
<evidence type="ECO:0000256" key="1">
    <source>
        <dbReference type="PROSITE-ProRule" id="PRU00047"/>
    </source>
</evidence>
<evidence type="ECO:0000259" key="3">
    <source>
        <dbReference type="PROSITE" id="PS50158"/>
    </source>
</evidence>
<reference evidence="5" key="1">
    <citation type="submission" date="2025-08" db="UniProtKB">
        <authorList>
            <consortium name="RefSeq"/>
        </authorList>
    </citation>
    <scope>IDENTIFICATION</scope>
</reference>
<dbReference type="AlphaFoldDB" id="A0A6P5RLM7"/>
<dbReference type="GO" id="GO:0008270">
    <property type="term" value="F:zinc ion binding"/>
    <property type="evidence" value="ECO:0007669"/>
    <property type="project" value="UniProtKB-KW"/>
</dbReference>
<feature type="compositionally biased region" description="Polar residues" evidence="2">
    <location>
        <begin position="240"/>
        <end position="254"/>
    </location>
</feature>
<accession>A0A6P5RLM7</accession>
<evidence type="ECO:0000313" key="5">
    <source>
        <dbReference type="RefSeq" id="XP_021803522.1"/>
    </source>
</evidence>
<sequence>MAAWIRVSAIQLECFDVWALKRIGNLLGKLLKIDALTTSQNRGKFARLCVELDMTKPLEAFIQINQIWYNIEYEGLPDICYHCGLYGHKSDTCKQRGKPTAEMPEGNRSVPNGEQVRQDTNMEKESGEVEVESLRGPWMNVPPRRKTKNGAKPSSGGSNNLKSHGSRFGALERLTEDVGLETTEALVDDAPNNKGPNKVNSDTEVKIWTKSNKAKGGGRQAMKDISNRSMASSSRRETDQQIIVNPKDNSQTGYPNKGKFVSSKLQPSQAVPANEKVSDW</sequence>
<dbReference type="KEGG" id="pavi:110747700"/>
<gene>
    <name evidence="5" type="primary">LOC110747700</name>
</gene>
<evidence type="ECO:0000313" key="4">
    <source>
        <dbReference type="Proteomes" id="UP000515124"/>
    </source>
</evidence>
<dbReference type="PANTHER" id="PTHR31286:SF99">
    <property type="entry name" value="DUF4283 DOMAIN-CONTAINING PROTEIN"/>
    <property type="match status" value="1"/>
</dbReference>
<feature type="compositionally biased region" description="Basic and acidic residues" evidence="2">
    <location>
        <begin position="116"/>
        <end position="127"/>
    </location>
</feature>
<feature type="region of interest" description="Disordered" evidence="2">
    <location>
        <begin position="184"/>
        <end position="280"/>
    </location>
</feature>
<dbReference type="InterPro" id="IPR001878">
    <property type="entry name" value="Znf_CCHC"/>
</dbReference>
<feature type="domain" description="CCHC-type" evidence="3">
    <location>
        <begin position="80"/>
        <end position="95"/>
    </location>
</feature>
<protein>
    <submittedName>
        <fullName evidence="5">Uncharacterized protein LOC110747700</fullName>
    </submittedName>
</protein>
<keyword evidence="4" id="KW-1185">Reference proteome</keyword>
<dbReference type="RefSeq" id="XP_021803522.1">
    <property type="nucleotide sequence ID" value="XM_021947830.1"/>
</dbReference>
<dbReference type="Proteomes" id="UP000515124">
    <property type="component" value="Unplaced"/>
</dbReference>
<dbReference type="PROSITE" id="PS50158">
    <property type="entry name" value="ZF_CCHC"/>
    <property type="match status" value="1"/>
</dbReference>
<keyword evidence="1" id="KW-0862">Zinc</keyword>
<dbReference type="GO" id="GO:0003676">
    <property type="term" value="F:nucleic acid binding"/>
    <property type="evidence" value="ECO:0007669"/>
    <property type="project" value="InterPro"/>
</dbReference>
<name>A0A6P5RLM7_PRUAV</name>